<dbReference type="Proteomes" id="UP001551482">
    <property type="component" value="Unassembled WGS sequence"/>
</dbReference>
<dbReference type="RefSeq" id="WP_358356230.1">
    <property type="nucleotide sequence ID" value="NZ_JBEZFP010000055.1"/>
</dbReference>
<accession>A0ABV3DJT5</accession>
<evidence type="ECO:0000313" key="1">
    <source>
        <dbReference type="EMBL" id="MEU8136022.1"/>
    </source>
</evidence>
<comment type="caution">
    <text evidence="1">The sequence shown here is derived from an EMBL/GenBank/DDBJ whole genome shotgun (WGS) entry which is preliminary data.</text>
</comment>
<proteinExistence type="predicted"/>
<dbReference type="EMBL" id="JBEZFP010000055">
    <property type="protein sequence ID" value="MEU8136022.1"/>
    <property type="molecule type" value="Genomic_DNA"/>
</dbReference>
<organism evidence="1 2">
    <name type="scientific">Streptodolium elevatio</name>
    <dbReference type="NCBI Taxonomy" id="3157996"/>
    <lineage>
        <taxon>Bacteria</taxon>
        <taxon>Bacillati</taxon>
        <taxon>Actinomycetota</taxon>
        <taxon>Actinomycetes</taxon>
        <taxon>Kitasatosporales</taxon>
        <taxon>Streptomycetaceae</taxon>
        <taxon>Streptodolium</taxon>
    </lineage>
</organism>
<evidence type="ECO:0000313" key="2">
    <source>
        <dbReference type="Proteomes" id="UP001551482"/>
    </source>
</evidence>
<reference evidence="1 2" key="1">
    <citation type="submission" date="2024-06" db="EMBL/GenBank/DDBJ databases">
        <title>The Natural Products Discovery Center: Release of the First 8490 Sequenced Strains for Exploring Actinobacteria Biosynthetic Diversity.</title>
        <authorList>
            <person name="Kalkreuter E."/>
            <person name="Kautsar S.A."/>
            <person name="Yang D."/>
            <person name="Bader C.D."/>
            <person name="Teijaro C.N."/>
            <person name="Fluegel L."/>
            <person name="Davis C.M."/>
            <person name="Simpson J.R."/>
            <person name="Lauterbach L."/>
            <person name="Steele A.D."/>
            <person name="Gui C."/>
            <person name="Meng S."/>
            <person name="Li G."/>
            <person name="Viehrig K."/>
            <person name="Ye F."/>
            <person name="Su P."/>
            <person name="Kiefer A.F."/>
            <person name="Nichols A."/>
            <person name="Cepeda A.J."/>
            <person name="Yan W."/>
            <person name="Fan B."/>
            <person name="Jiang Y."/>
            <person name="Adhikari A."/>
            <person name="Zheng C.-J."/>
            <person name="Schuster L."/>
            <person name="Cowan T.M."/>
            <person name="Smanski M.J."/>
            <person name="Chevrette M.G."/>
            <person name="De Carvalho L.P.S."/>
            <person name="Shen B."/>
        </authorList>
    </citation>
    <scope>NUCLEOTIDE SEQUENCE [LARGE SCALE GENOMIC DNA]</scope>
    <source>
        <strain evidence="1 2">NPDC048946</strain>
    </source>
</reference>
<sequence length="157" mass="15711">MTTAENWTTAADLAAARERFEAAIPGWRTPAAFGMGTVASGTDAEAGGAAAEFPVANAGGAALSAVVLATACGHRTGTASYDLTVDQVGRAVELLAPAEGYTAVPHPNMAAWRAVLARLRAGDRGVRAVAVFVADLADPVADAHDAALRAAISADGP</sequence>
<protein>
    <submittedName>
        <fullName evidence="1">Uncharacterized protein</fullName>
    </submittedName>
</protein>
<keyword evidence="2" id="KW-1185">Reference proteome</keyword>
<gene>
    <name evidence="1" type="ORF">AB0C36_21215</name>
</gene>
<name>A0ABV3DJT5_9ACTN</name>